<proteinExistence type="predicted"/>
<keyword evidence="1" id="KW-0472">Membrane</keyword>
<keyword evidence="3" id="KW-1185">Reference proteome</keyword>
<sequence>MNIVFIIILVFSLLASMLTSIWLLKMKNKKWQARLVAFSINTLILSIATILLYKLDVQTFHKQTEGLFSSLGLGVLMFFIPINTFLNFCILEFLKNKSMII</sequence>
<evidence type="ECO:0000256" key="1">
    <source>
        <dbReference type="SAM" id="Phobius"/>
    </source>
</evidence>
<dbReference type="STRING" id="126156.SAMN05421670_0577"/>
<keyword evidence="1" id="KW-1133">Transmembrane helix</keyword>
<dbReference type="OrthoDB" id="2902349at2"/>
<reference evidence="3" key="1">
    <citation type="submission" date="2016-10" db="EMBL/GenBank/DDBJ databases">
        <authorList>
            <person name="Varghese N."/>
            <person name="Submissions S."/>
        </authorList>
    </citation>
    <scope>NUCLEOTIDE SEQUENCE [LARGE SCALE GENOMIC DNA]</scope>
    <source>
        <strain evidence="3">DSM 11706</strain>
    </source>
</reference>
<feature type="transmembrane region" description="Helical" evidence="1">
    <location>
        <begin position="6"/>
        <end position="24"/>
    </location>
</feature>
<dbReference type="AlphaFoldDB" id="A0A1I5UXK0"/>
<feature type="transmembrane region" description="Helical" evidence="1">
    <location>
        <begin position="67"/>
        <end position="94"/>
    </location>
</feature>
<keyword evidence="1" id="KW-0812">Transmembrane</keyword>
<name>A0A1I5UXK0_9BACI</name>
<dbReference type="EMBL" id="FOXU01000001">
    <property type="protein sequence ID" value="SFP99777.1"/>
    <property type="molecule type" value="Genomic_DNA"/>
</dbReference>
<evidence type="ECO:0000313" key="3">
    <source>
        <dbReference type="Proteomes" id="UP000198734"/>
    </source>
</evidence>
<accession>A0A1I5UXK0</accession>
<evidence type="ECO:0000313" key="2">
    <source>
        <dbReference type="EMBL" id="SFP99777.1"/>
    </source>
</evidence>
<evidence type="ECO:0008006" key="4">
    <source>
        <dbReference type="Google" id="ProtNLM"/>
    </source>
</evidence>
<dbReference type="Proteomes" id="UP000198734">
    <property type="component" value="Unassembled WGS sequence"/>
</dbReference>
<organism evidence="2 3">
    <name type="scientific">Psychrobacillus psychrotolerans</name>
    <dbReference type="NCBI Taxonomy" id="126156"/>
    <lineage>
        <taxon>Bacteria</taxon>
        <taxon>Bacillati</taxon>
        <taxon>Bacillota</taxon>
        <taxon>Bacilli</taxon>
        <taxon>Bacillales</taxon>
        <taxon>Bacillaceae</taxon>
        <taxon>Psychrobacillus</taxon>
    </lineage>
</organism>
<dbReference type="RefSeq" id="WP_093534004.1">
    <property type="nucleotide sequence ID" value="NZ_FOXU01000001.1"/>
</dbReference>
<gene>
    <name evidence="2" type="ORF">SAMN05421670_0577</name>
</gene>
<protein>
    <recommendedName>
        <fullName evidence="4">YesK-like protein</fullName>
    </recommendedName>
</protein>
<feature type="transmembrane region" description="Helical" evidence="1">
    <location>
        <begin position="36"/>
        <end position="55"/>
    </location>
</feature>